<evidence type="ECO:0000256" key="8">
    <source>
        <dbReference type="SAM" id="MobiDB-lite"/>
    </source>
</evidence>
<dbReference type="InterPro" id="IPR036236">
    <property type="entry name" value="Znf_C2H2_sf"/>
</dbReference>
<evidence type="ECO:0000256" key="2">
    <source>
        <dbReference type="ARBA" id="ARBA00022723"/>
    </source>
</evidence>
<feature type="domain" description="C2H2-type" evidence="9">
    <location>
        <begin position="142"/>
        <end position="169"/>
    </location>
</feature>
<feature type="region of interest" description="Disordered" evidence="8">
    <location>
        <begin position="228"/>
        <end position="262"/>
    </location>
</feature>
<dbReference type="PROSITE" id="PS50157">
    <property type="entry name" value="ZINC_FINGER_C2H2_2"/>
    <property type="match status" value="4"/>
</dbReference>
<dbReference type="PANTHER" id="PTHR45718:SF4">
    <property type="entry name" value="TRANSCRIPTIONAL ACTIVATOR CUBITUS INTERRUPTUS"/>
    <property type="match status" value="1"/>
</dbReference>
<feature type="domain" description="C2H2-type" evidence="9">
    <location>
        <begin position="170"/>
        <end position="199"/>
    </location>
</feature>
<dbReference type="SMART" id="SM00355">
    <property type="entry name" value="ZnF_C2H2"/>
    <property type="match status" value="5"/>
</dbReference>
<keyword evidence="2" id="KW-0479">Metal-binding</keyword>
<evidence type="ECO:0000313" key="11">
    <source>
        <dbReference type="WBParaSite" id="L893_g14627.t1"/>
    </source>
</evidence>
<comment type="subcellular location">
    <subcellularLocation>
        <location evidence="1">Nucleus</location>
    </subcellularLocation>
</comment>
<dbReference type="Pfam" id="PF00096">
    <property type="entry name" value="zf-C2H2"/>
    <property type="match status" value="3"/>
</dbReference>
<keyword evidence="10" id="KW-1185">Reference proteome</keyword>
<keyword evidence="4 7" id="KW-0863">Zinc-finger</keyword>
<proteinExistence type="predicted"/>
<dbReference type="PROSITE" id="PS00028">
    <property type="entry name" value="ZINC_FINGER_C2H2_1"/>
    <property type="match status" value="3"/>
</dbReference>
<dbReference type="PANTHER" id="PTHR45718">
    <property type="entry name" value="TRANSCRIPTIONAL ACTIVATOR CUBITUS INTERRUPTUS"/>
    <property type="match status" value="1"/>
</dbReference>
<organism evidence="10 11">
    <name type="scientific">Steinernema glaseri</name>
    <dbReference type="NCBI Taxonomy" id="37863"/>
    <lineage>
        <taxon>Eukaryota</taxon>
        <taxon>Metazoa</taxon>
        <taxon>Ecdysozoa</taxon>
        <taxon>Nematoda</taxon>
        <taxon>Chromadorea</taxon>
        <taxon>Rhabditida</taxon>
        <taxon>Tylenchina</taxon>
        <taxon>Panagrolaimomorpha</taxon>
        <taxon>Strongyloidoidea</taxon>
        <taxon>Steinernematidae</taxon>
        <taxon>Steinernema</taxon>
    </lineage>
</organism>
<keyword evidence="5" id="KW-0862">Zinc</keyword>
<evidence type="ECO:0000256" key="7">
    <source>
        <dbReference type="PROSITE-ProRule" id="PRU00042"/>
    </source>
</evidence>
<feature type="compositionally biased region" description="Polar residues" evidence="8">
    <location>
        <begin position="245"/>
        <end position="261"/>
    </location>
</feature>
<feature type="domain" description="C2H2-type" evidence="9">
    <location>
        <begin position="200"/>
        <end position="224"/>
    </location>
</feature>
<dbReference type="AlphaFoldDB" id="A0A1I7YBH2"/>
<dbReference type="Gene3D" id="3.30.160.60">
    <property type="entry name" value="Classic Zinc Finger"/>
    <property type="match status" value="4"/>
</dbReference>
<dbReference type="WBParaSite" id="L893_g14627.t1">
    <property type="protein sequence ID" value="L893_g14627.t1"/>
    <property type="gene ID" value="L893_g14627"/>
</dbReference>
<evidence type="ECO:0000256" key="1">
    <source>
        <dbReference type="ARBA" id="ARBA00004123"/>
    </source>
</evidence>
<dbReference type="FunFam" id="3.30.160.60:FF:000039">
    <property type="entry name" value="Zinc finger protein ZIC 1"/>
    <property type="match status" value="1"/>
</dbReference>
<dbReference type="GO" id="GO:0008270">
    <property type="term" value="F:zinc ion binding"/>
    <property type="evidence" value="ECO:0007669"/>
    <property type="project" value="UniProtKB-KW"/>
</dbReference>
<evidence type="ECO:0000256" key="6">
    <source>
        <dbReference type="ARBA" id="ARBA00023242"/>
    </source>
</evidence>
<dbReference type="Proteomes" id="UP000095287">
    <property type="component" value="Unplaced"/>
</dbReference>
<protein>
    <submittedName>
        <fullName evidence="11">Zinc finger protein</fullName>
    </submittedName>
</protein>
<feature type="domain" description="C2H2-type" evidence="9">
    <location>
        <begin position="114"/>
        <end position="141"/>
    </location>
</feature>
<dbReference type="SUPFAM" id="SSF57667">
    <property type="entry name" value="beta-beta-alpha zinc fingers"/>
    <property type="match status" value="2"/>
</dbReference>
<accession>A0A1I7YBH2</accession>
<evidence type="ECO:0000256" key="3">
    <source>
        <dbReference type="ARBA" id="ARBA00022737"/>
    </source>
</evidence>
<keyword evidence="6" id="KW-0539">Nucleus</keyword>
<dbReference type="FunFam" id="3.30.160.60:FF:000041">
    <property type="entry name" value="Zinc finger protein ZIC 1"/>
    <property type="match status" value="1"/>
</dbReference>
<dbReference type="InterPro" id="IPR056436">
    <property type="entry name" value="Znf-C2H2_ZIC1-5/GLI1-3-like"/>
</dbReference>
<dbReference type="FunFam" id="3.30.160.60:FF:002343">
    <property type="entry name" value="Zinc finger protein 33A"/>
    <property type="match status" value="1"/>
</dbReference>
<keyword evidence="3" id="KW-0677">Repeat</keyword>
<evidence type="ECO:0000259" key="9">
    <source>
        <dbReference type="PROSITE" id="PS50157"/>
    </source>
</evidence>
<dbReference type="InterPro" id="IPR013087">
    <property type="entry name" value="Znf_C2H2_type"/>
</dbReference>
<name>A0A1I7YBH2_9BILA</name>
<dbReference type="GO" id="GO:0005634">
    <property type="term" value="C:nucleus"/>
    <property type="evidence" value="ECO:0007669"/>
    <property type="project" value="UniProtKB-SubCell"/>
</dbReference>
<evidence type="ECO:0000313" key="10">
    <source>
        <dbReference type="Proteomes" id="UP000095287"/>
    </source>
</evidence>
<dbReference type="InterPro" id="IPR043359">
    <property type="entry name" value="GLI-like"/>
</dbReference>
<dbReference type="GO" id="GO:0000981">
    <property type="term" value="F:DNA-binding transcription factor activity, RNA polymerase II-specific"/>
    <property type="evidence" value="ECO:0007669"/>
    <property type="project" value="TreeGrafter"/>
</dbReference>
<evidence type="ECO:0000256" key="5">
    <source>
        <dbReference type="ARBA" id="ARBA00022833"/>
    </source>
</evidence>
<dbReference type="Pfam" id="PF23561">
    <property type="entry name" value="zf-C2H2_15"/>
    <property type="match status" value="1"/>
</dbReference>
<sequence length="294" mass="32835">MPFPGAYPSTPSADLYFGGAPSSEDVLKAHHQNHFSYGMRPYTLPYGFAHPAAAQCAVAPGAFKDSEVPLCAWVVNGHGMICGRSFYSVKDLADHVTNDHVGGQELALHVCQWKECKREHRAFKARYKLINHIRVHTTEKPFHCEQCKKSFARSENLKIHQRTHSGDKPFMCTEKGCDRRFANSSDRKKHMHVHTNAKPYVCKHKGCDKSYTHPSSLRKHLKVHQNGGVTSISASPDLLHDESSDSGNASTPSMEQSFSSPPQIPNFANFASSFNYGPKPELDYAYFTQGARIQ</sequence>
<dbReference type="GO" id="GO:0000978">
    <property type="term" value="F:RNA polymerase II cis-regulatory region sequence-specific DNA binding"/>
    <property type="evidence" value="ECO:0007669"/>
    <property type="project" value="TreeGrafter"/>
</dbReference>
<reference evidence="11" key="1">
    <citation type="submission" date="2016-11" db="UniProtKB">
        <authorList>
            <consortium name="WormBaseParasite"/>
        </authorList>
    </citation>
    <scope>IDENTIFICATION</scope>
</reference>
<evidence type="ECO:0000256" key="4">
    <source>
        <dbReference type="ARBA" id="ARBA00022771"/>
    </source>
</evidence>